<dbReference type="SMART" id="SM00700">
    <property type="entry name" value="JHBP"/>
    <property type="match status" value="1"/>
</dbReference>
<dbReference type="Gene3D" id="3.15.10.30">
    <property type="entry name" value="Haemolymph juvenile hormone binding protein"/>
    <property type="match status" value="1"/>
</dbReference>
<dbReference type="Proteomes" id="UP001497472">
    <property type="component" value="Unassembled WGS sequence"/>
</dbReference>
<dbReference type="GO" id="GO:0005615">
    <property type="term" value="C:extracellular space"/>
    <property type="evidence" value="ECO:0007669"/>
    <property type="project" value="TreeGrafter"/>
</dbReference>
<evidence type="ECO:0000313" key="2">
    <source>
        <dbReference type="EMBL" id="CAK1548716.1"/>
    </source>
</evidence>
<evidence type="ECO:0000313" key="3">
    <source>
        <dbReference type="Proteomes" id="UP001497472"/>
    </source>
</evidence>
<keyword evidence="1" id="KW-0732">Signal</keyword>
<dbReference type="AlphaFoldDB" id="A0AAV1JHA4"/>
<evidence type="ECO:0000256" key="1">
    <source>
        <dbReference type="SAM" id="SignalP"/>
    </source>
</evidence>
<gene>
    <name evidence="2" type="ORF">LNINA_LOCUS8077</name>
</gene>
<dbReference type="PANTHER" id="PTHR11008:SF29">
    <property type="entry name" value="IP17226P"/>
    <property type="match status" value="1"/>
</dbReference>
<organism evidence="2 3">
    <name type="scientific">Leptosia nina</name>
    <dbReference type="NCBI Taxonomy" id="320188"/>
    <lineage>
        <taxon>Eukaryota</taxon>
        <taxon>Metazoa</taxon>
        <taxon>Ecdysozoa</taxon>
        <taxon>Arthropoda</taxon>
        <taxon>Hexapoda</taxon>
        <taxon>Insecta</taxon>
        <taxon>Pterygota</taxon>
        <taxon>Neoptera</taxon>
        <taxon>Endopterygota</taxon>
        <taxon>Lepidoptera</taxon>
        <taxon>Glossata</taxon>
        <taxon>Ditrysia</taxon>
        <taxon>Papilionoidea</taxon>
        <taxon>Pieridae</taxon>
        <taxon>Pierinae</taxon>
        <taxon>Leptosia</taxon>
    </lineage>
</organism>
<dbReference type="InterPro" id="IPR010562">
    <property type="entry name" value="Haemolymph_juvenile_hormone-bd"/>
</dbReference>
<feature type="signal peptide" evidence="1">
    <location>
        <begin position="1"/>
        <end position="17"/>
    </location>
</feature>
<dbReference type="EMBL" id="CAVLEF010000010">
    <property type="protein sequence ID" value="CAK1548716.1"/>
    <property type="molecule type" value="Genomic_DNA"/>
</dbReference>
<keyword evidence="3" id="KW-1185">Reference proteome</keyword>
<proteinExistence type="predicted"/>
<protein>
    <submittedName>
        <fullName evidence="2">Uncharacterized protein</fullName>
    </submittedName>
</protein>
<reference evidence="2 3" key="1">
    <citation type="submission" date="2023-11" db="EMBL/GenBank/DDBJ databases">
        <authorList>
            <person name="Okamura Y."/>
        </authorList>
    </citation>
    <scope>NUCLEOTIDE SEQUENCE [LARGE SCALE GENOMIC DNA]</scope>
</reference>
<feature type="chain" id="PRO_5043931483" evidence="1">
    <location>
        <begin position="18"/>
        <end position="234"/>
    </location>
</feature>
<accession>A0AAV1JHA4</accession>
<comment type="caution">
    <text evidence="2">The sequence shown here is derived from an EMBL/GenBank/DDBJ whole genome shotgun (WGS) entry which is preliminary data.</text>
</comment>
<name>A0AAV1JHA4_9NEOP</name>
<dbReference type="PANTHER" id="PTHR11008">
    <property type="entry name" value="PROTEIN TAKEOUT-LIKE PROTEIN"/>
    <property type="match status" value="1"/>
</dbReference>
<dbReference type="InterPro" id="IPR038606">
    <property type="entry name" value="To_sf"/>
</dbReference>
<sequence length="234" mass="26571">MKFFAFGLVLLVAGASAFPDQLRVADFQASERNSFIDNFRRIIEVIRTFIIDNKFDPWVIVRHEREAVRLPHLNVKYIIENMEMTGASNIRINKMEYSTLFNRLDYDLELPEISLTVGSFGITGLILTRNVNTAASGSLKISGIRIVGEAHVTVDLSGITINTLEARFTLGGTEAQLKVTVQENDVSERVNVFINERIPNWIKNNERDINRVLGNVIKAIAQRILNRPRTVDLW</sequence>
<dbReference type="Pfam" id="PF06585">
    <property type="entry name" value="JHBP"/>
    <property type="match status" value="1"/>
</dbReference>